<dbReference type="AlphaFoldDB" id="A0A395V5Z8"/>
<dbReference type="Proteomes" id="UP000266066">
    <property type="component" value="Unassembled WGS sequence"/>
</dbReference>
<comment type="caution">
    <text evidence="1">The sequence shown here is derived from an EMBL/GenBank/DDBJ whole genome shotgun (WGS) entry which is preliminary data.</text>
</comment>
<dbReference type="RefSeq" id="WP_064786159.1">
    <property type="nucleotide sequence ID" value="NZ_JBBNNI010000002.1"/>
</dbReference>
<name>A0A395V5Z8_9FIRM</name>
<evidence type="ECO:0000313" key="1">
    <source>
        <dbReference type="EMBL" id="RGR56820.1"/>
    </source>
</evidence>
<proteinExistence type="predicted"/>
<protein>
    <submittedName>
        <fullName evidence="1">Uncharacterized protein</fullName>
    </submittedName>
</protein>
<gene>
    <name evidence="1" type="ORF">DWY38_00240</name>
</gene>
<accession>A0A395V5Z8</accession>
<reference evidence="1 2" key="1">
    <citation type="submission" date="2018-08" db="EMBL/GenBank/DDBJ databases">
        <title>A genome reference for cultivated species of the human gut microbiota.</title>
        <authorList>
            <person name="Zou Y."/>
            <person name="Xue W."/>
            <person name="Luo G."/>
        </authorList>
    </citation>
    <scope>NUCLEOTIDE SEQUENCE [LARGE SCALE GENOMIC DNA]</scope>
    <source>
        <strain evidence="1 2">AF25-15</strain>
    </source>
</reference>
<dbReference type="EMBL" id="QRUJ01000001">
    <property type="protein sequence ID" value="RGR56820.1"/>
    <property type="molecule type" value="Genomic_DNA"/>
</dbReference>
<evidence type="ECO:0000313" key="2">
    <source>
        <dbReference type="Proteomes" id="UP000266066"/>
    </source>
</evidence>
<organism evidence="1 2">
    <name type="scientific">Agathobacter rectalis</name>
    <dbReference type="NCBI Taxonomy" id="39491"/>
    <lineage>
        <taxon>Bacteria</taxon>
        <taxon>Bacillati</taxon>
        <taxon>Bacillota</taxon>
        <taxon>Clostridia</taxon>
        <taxon>Lachnospirales</taxon>
        <taxon>Lachnospiraceae</taxon>
        <taxon>Agathobacter</taxon>
    </lineage>
</organism>
<sequence>MAKFNIEVELDWMDEEAYSIDDELRERIVEGVENALLEKATNEAVKAVDNKIAEKILEAEETIQATVDQFIANVCEEKIGKIVIPEKKSTWSDEVTYKPLSEYVGERFELFLTEKRYDRDGRIASYSSDRKLSAAGLLTSQYLEEELGKKVEKLIANAKREVEESLIKSLEQNLKENLAKDTIERMNIPEVLKKLSSIGAKQVTGTSLPE</sequence>